<evidence type="ECO:0000256" key="1">
    <source>
        <dbReference type="SAM" id="Phobius"/>
    </source>
</evidence>
<reference evidence="3" key="1">
    <citation type="submission" date="2014-05" db="EMBL/GenBank/DDBJ databases">
        <title>ATOL: Assembling a taxonomically balanced genome-scale reconstruction of the evolutionary history of the Enterobacteriaceae.</title>
        <authorList>
            <person name="Plunkett G. III"/>
            <person name="Neeno-Eckwall E.C."/>
            <person name="Glasner J.D."/>
            <person name="Perna N.T."/>
        </authorList>
    </citation>
    <scope>NUCLEOTIDE SEQUENCE [LARGE SCALE GENOMIC DNA]</scope>
    <source>
        <strain evidence="3">ATCC 49490</strain>
    </source>
</reference>
<evidence type="ECO:0000313" key="2">
    <source>
        <dbReference type="EMBL" id="KFC10841.1"/>
    </source>
</evidence>
<dbReference type="Proteomes" id="UP000028630">
    <property type="component" value="Unassembled WGS sequence"/>
</dbReference>
<dbReference type="OrthoDB" id="6504753at2"/>
<organism evidence="2 3">
    <name type="scientific">Trabulsiella guamensis ATCC 49490</name>
    <dbReference type="NCBI Taxonomy" id="1005994"/>
    <lineage>
        <taxon>Bacteria</taxon>
        <taxon>Pseudomonadati</taxon>
        <taxon>Pseudomonadota</taxon>
        <taxon>Gammaproteobacteria</taxon>
        <taxon>Enterobacterales</taxon>
        <taxon>Enterobacteriaceae</taxon>
        <taxon>Trabulsiella</taxon>
    </lineage>
</organism>
<keyword evidence="1" id="KW-0812">Transmembrane</keyword>
<gene>
    <name evidence="2" type="ORF">GTGU_00538</name>
</gene>
<sequence>MKQQDKEDPRVEESPSALNFEYNVNRFGVLFLLAIIFSAVAGLFSNGLLSSASKQNSTHTLDINYDRFERLTSESEINITLQSLHASRYIVSIGNSLLNNYQLGDIRPEPDSMYSKGNTLYLIYNAADVQSPLSLWISVTPKKPGNIANTVKVNSEPEITFSQFVYP</sequence>
<name>A0A085AKU6_9ENTR</name>
<evidence type="ECO:0000313" key="3">
    <source>
        <dbReference type="Proteomes" id="UP000028630"/>
    </source>
</evidence>
<proteinExistence type="predicted"/>
<keyword evidence="3" id="KW-1185">Reference proteome</keyword>
<accession>A0A085AKU6</accession>
<dbReference type="EMBL" id="JMTB01000028">
    <property type="protein sequence ID" value="KFC10841.1"/>
    <property type="molecule type" value="Genomic_DNA"/>
</dbReference>
<feature type="transmembrane region" description="Helical" evidence="1">
    <location>
        <begin position="27"/>
        <end position="49"/>
    </location>
</feature>
<protein>
    <submittedName>
        <fullName evidence="2">Uncharacterized protein</fullName>
    </submittedName>
</protein>
<keyword evidence="1" id="KW-1133">Transmembrane helix</keyword>
<comment type="caution">
    <text evidence="2">The sequence shown here is derived from an EMBL/GenBank/DDBJ whole genome shotgun (WGS) entry which is preliminary data.</text>
</comment>
<dbReference type="eggNOG" id="ENOG5032SVV">
    <property type="taxonomic scope" value="Bacteria"/>
</dbReference>
<dbReference type="AlphaFoldDB" id="A0A085AKU6"/>
<dbReference type="RefSeq" id="WP_038154055.1">
    <property type="nucleotide sequence ID" value="NZ_JMTB01000028.1"/>
</dbReference>
<keyword evidence="1" id="KW-0472">Membrane</keyword>